<evidence type="ECO:0000313" key="1">
    <source>
        <dbReference type="EMBL" id="KAK7853824.1"/>
    </source>
</evidence>
<dbReference type="AlphaFoldDB" id="A0AAW0LQT8"/>
<name>A0AAW0LQT8_QUESU</name>
<evidence type="ECO:0000313" key="2">
    <source>
        <dbReference type="Proteomes" id="UP000237347"/>
    </source>
</evidence>
<comment type="caution">
    <text evidence="1">The sequence shown here is derived from an EMBL/GenBank/DDBJ whole genome shotgun (WGS) entry which is preliminary data.</text>
</comment>
<sequence>MLPFIVNLGIAILGLISSNIQMASINSTLNQMLLALPITIVIFNG</sequence>
<accession>A0AAW0LQT8</accession>
<organism evidence="1 2">
    <name type="scientific">Quercus suber</name>
    <name type="common">Cork oak</name>
    <dbReference type="NCBI Taxonomy" id="58331"/>
    <lineage>
        <taxon>Eukaryota</taxon>
        <taxon>Viridiplantae</taxon>
        <taxon>Streptophyta</taxon>
        <taxon>Embryophyta</taxon>
        <taxon>Tracheophyta</taxon>
        <taxon>Spermatophyta</taxon>
        <taxon>Magnoliopsida</taxon>
        <taxon>eudicotyledons</taxon>
        <taxon>Gunneridae</taxon>
        <taxon>Pentapetalae</taxon>
        <taxon>rosids</taxon>
        <taxon>fabids</taxon>
        <taxon>Fagales</taxon>
        <taxon>Fagaceae</taxon>
        <taxon>Quercus</taxon>
    </lineage>
</organism>
<protein>
    <submittedName>
        <fullName evidence="1">Uncharacterized protein</fullName>
    </submittedName>
</protein>
<reference evidence="1 2" key="1">
    <citation type="journal article" date="2018" name="Sci. Data">
        <title>The draft genome sequence of cork oak.</title>
        <authorList>
            <person name="Ramos A.M."/>
            <person name="Usie A."/>
            <person name="Barbosa P."/>
            <person name="Barros P.M."/>
            <person name="Capote T."/>
            <person name="Chaves I."/>
            <person name="Simoes F."/>
            <person name="Abreu I."/>
            <person name="Carrasquinho I."/>
            <person name="Faro C."/>
            <person name="Guimaraes J.B."/>
            <person name="Mendonca D."/>
            <person name="Nobrega F."/>
            <person name="Rodrigues L."/>
            <person name="Saibo N.J.M."/>
            <person name="Varela M.C."/>
            <person name="Egas C."/>
            <person name="Matos J."/>
            <person name="Miguel C.M."/>
            <person name="Oliveira M.M."/>
            <person name="Ricardo C.P."/>
            <person name="Goncalves S."/>
        </authorList>
    </citation>
    <scope>NUCLEOTIDE SEQUENCE [LARGE SCALE GENOMIC DNA]</scope>
    <source>
        <strain evidence="2">cv. HL8</strain>
    </source>
</reference>
<gene>
    <name evidence="1" type="ORF">CFP56_034516</name>
</gene>
<keyword evidence="2" id="KW-1185">Reference proteome</keyword>
<dbReference type="Proteomes" id="UP000237347">
    <property type="component" value="Unassembled WGS sequence"/>
</dbReference>
<dbReference type="EMBL" id="PKMF04000061">
    <property type="protein sequence ID" value="KAK7853824.1"/>
    <property type="molecule type" value="Genomic_DNA"/>
</dbReference>
<proteinExistence type="predicted"/>